<dbReference type="AlphaFoldDB" id="A7RWG7"/>
<evidence type="ECO:0000256" key="1">
    <source>
        <dbReference type="ARBA" id="ARBA00000185"/>
    </source>
</evidence>
<dbReference type="PANTHER" id="PTHR10848">
    <property type="entry name" value="MEIOTIC RECOMBINATION PROTEIN SPO11"/>
    <property type="match status" value="1"/>
</dbReference>
<evidence type="ECO:0000256" key="9">
    <source>
        <dbReference type="ARBA" id="ARBA00023029"/>
    </source>
</evidence>
<keyword evidence="6" id="KW-0479">Metal-binding</keyword>
<dbReference type="InterPro" id="IPR034136">
    <property type="entry name" value="TOPRIM_Topo6A/Spo11"/>
</dbReference>
<evidence type="ECO:0000256" key="7">
    <source>
        <dbReference type="ARBA" id="ARBA00022741"/>
    </source>
</evidence>
<dbReference type="eggNOG" id="KOG2795">
    <property type="taxonomic scope" value="Eukaryota"/>
</dbReference>
<dbReference type="GO" id="GO:0042138">
    <property type="term" value="P:meiotic DNA double-strand break formation"/>
    <property type="evidence" value="ECO:0000318"/>
    <property type="project" value="GO_Central"/>
</dbReference>
<dbReference type="STRING" id="45351.A7RWG7"/>
<reference evidence="17 18" key="1">
    <citation type="journal article" date="2007" name="Science">
        <title>Sea anemone genome reveals ancestral eumetazoan gene repertoire and genomic organization.</title>
        <authorList>
            <person name="Putnam N.H."/>
            <person name="Srivastava M."/>
            <person name="Hellsten U."/>
            <person name="Dirks B."/>
            <person name="Chapman J."/>
            <person name="Salamov A."/>
            <person name="Terry A."/>
            <person name="Shapiro H."/>
            <person name="Lindquist E."/>
            <person name="Kapitonov V.V."/>
            <person name="Jurka J."/>
            <person name="Genikhovich G."/>
            <person name="Grigoriev I.V."/>
            <person name="Lucas S.M."/>
            <person name="Steele R.E."/>
            <person name="Finnerty J.R."/>
            <person name="Technau U."/>
            <person name="Martindale M.Q."/>
            <person name="Rokhsar D.S."/>
        </authorList>
    </citation>
    <scope>NUCLEOTIDE SEQUENCE [LARGE SCALE GENOMIC DNA]</scope>
    <source>
        <strain evidence="18">CH2 X CH6</strain>
    </source>
</reference>
<keyword evidence="10 14" id="KW-0238">DNA-binding</keyword>
<dbReference type="GO" id="GO:0003677">
    <property type="term" value="F:DNA binding"/>
    <property type="evidence" value="ECO:0000318"/>
    <property type="project" value="GO_Central"/>
</dbReference>
<keyword evidence="12" id="KW-0539">Nucleus</keyword>
<feature type="domain" description="Topoisomerase 6 subunit A/Spo11 TOPRIM" evidence="16">
    <location>
        <begin position="228"/>
        <end position="399"/>
    </location>
</feature>
<evidence type="ECO:0000259" key="16">
    <source>
        <dbReference type="Pfam" id="PF21180"/>
    </source>
</evidence>
<dbReference type="GO" id="GO:0003918">
    <property type="term" value="F:DNA topoisomerase type II (double strand cut, ATP-hydrolyzing) activity"/>
    <property type="evidence" value="ECO:0007669"/>
    <property type="project" value="UniProtKB-UniRule"/>
</dbReference>
<dbReference type="Gene3D" id="3.40.1360.10">
    <property type="match status" value="1"/>
</dbReference>
<dbReference type="Gene3D" id="1.10.10.10">
    <property type="entry name" value="Winged helix-like DNA-binding domain superfamily/Winged helix DNA-binding domain"/>
    <property type="match status" value="1"/>
</dbReference>
<evidence type="ECO:0000256" key="11">
    <source>
        <dbReference type="ARBA" id="ARBA00023235"/>
    </source>
</evidence>
<dbReference type="FunFam" id="3.40.1360.10:FF:000003">
    <property type="entry name" value="DNA topoisomerase 6 subunit A"/>
    <property type="match status" value="1"/>
</dbReference>
<dbReference type="OMA" id="IETAGMF"/>
<dbReference type="KEGG" id="nve:5516096"/>
<proteinExistence type="inferred from homology"/>
<keyword evidence="9 14" id="KW-0799">Topoisomerase</keyword>
<evidence type="ECO:0000256" key="6">
    <source>
        <dbReference type="ARBA" id="ARBA00022723"/>
    </source>
</evidence>
<evidence type="ECO:0000256" key="10">
    <source>
        <dbReference type="ARBA" id="ARBA00023125"/>
    </source>
</evidence>
<dbReference type="InParanoid" id="A7RWG7"/>
<dbReference type="Proteomes" id="UP000001593">
    <property type="component" value="Unassembled WGS sequence"/>
</dbReference>
<keyword evidence="18" id="KW-1185">Reference proteome</keyword>
<evidence type="ECO:0000256" key="14">
    <source>
        <dbReference type="PROSITE-ProRule" id="PRU01385"/>
    </source>
</evidence>
<comment type="cofactor">
    <cofactor evidence="2">
        <name>Mg(2+)</name>
        <dbReference type="ChEBI" id="CHEBI:18420"/>
    </cofactor>
</comment>
<dbReference type="OrthoDB" id="5377392at2759"/>
<protein>
    <recommendedName>
        <fullName evidence="5">DNA topoisomerase (ATP-hydrolyzing)</fullName>
        <ecNumber evidence="5">5.6.2.2</ecNumber>
    </recommendedName>
    <alternativeName>
        <fullName evidence="13">Meiotic recombination protein SPO11-3</fullName>
    </alternativeName>
</protein>
<dbReference type="InterPro" id="IPR013049">
    <property type="entry name" value="Spo11/TopoVI_A_N"/>
</dbReference>
<gene>
    <name evidence="17" type="ORF">NEMVEDRAFT_v1g203170</name>
</gene>
<evidence type="ECO:0000256" key="12">
    <source>
        <dbReference type="ARBA" id="ARBA00023242"/>
    </source>
</evidence>
<dbReference type="CDD" id="cd00223">
    <property type="entry name" value="TOPRIM_TopoIIB_SPO"/>
    <property type="match status" value="1"/>
</dbReference>
<evidence type="ECO:0000313" key="17">
    <source>
        <dbReference type="EMBL" id="EDO44118.1"/>
    </source>
</evidence>
<accession>A7RWG7</accession>
<dbReference type="Pfam" id="PF04406">
    <property type="entry name" value="TP6A_N"/>
    <property type="match status" value="1"/>
</dbReference>
<dbReference type="InterPro" id="IPR036078">
    <property type="entry name" value="Spo11/TopoVI_A_sf"/>
</dbReference>
<evidence type="ECO:0000256" key="2">
    <source>
        <dbReference type="ARBA" id="ARBA00001946"/>
    </source>
</evidence>
<dbReference type="Pfam" id="PF21180">
    <property type="entry name" value="TOP6A-Spo11_Toprim"/>
    <property type="match status" value="1"/>
</dbReference>
<dbReference type="FunFam" id="1.10.10.10:FF:000387">
    <property type="entry name" value="DNA topoisomerase 6 subunit A"/>
    <property type="match status" value="1"/>
</dbReference>
<dbReference type="InterPro" id="IPR013048">
    <property type="entry name" value="Meiotic_Spo11"/>
</dbReference>
<dbReference type="PROSITE" id="PS52041">
    <property type="entry name" value="TOPO_IIB"/>
    <property type="match status" value="1"/>
</dbReference>
<dbReference type="HOGENOM" id="CLU_037229_1_1_1"/>
<dbReference type="EMBL" id="DS469547">
    <property type="protein sequence ID" value="EDO44118.1"/>
    <property type="molecule type" value="Genomic_DNA"/>
</dbReference>
<keyword evidence="8" id="KW-0460">Magnesium</keyword>
<keyword evidence="11 14" id="KW-0413">Isomerase</keyword>
<dbReference type="InterPro" id="IPR036388">
    <property type="entry name" value="WH-like_DNA-bd_sf"/>
</dbReference>
<comment type="similarity">
    <text evidence="4 14">Belongs to the TOP6A family.</text>
</comment>
<dbReference type="InterPro" id="IPR002815">
    <property type="entry name" value="Spo11/TopoVI_A"/>
</dbReference>
<keyword evidence="7" id="KW-0547">Nucleotide-binding</keyword>
<feature type="domain" description="Spo11/DNA topoisomerase VI subunit A N-terminal" evidence="15">
    <location>
        <begin position="119"/>
        <end position="179"/>
    </location>
</feature>
<dbReference type="PhylomeDB" id="A7RWG7"/>
<evidence type="ECO:0000313" key="18">
    <source>
        <dbReference type="Proteomes" id="UP000001593"/>
    </source>
</evidence>
<dbReference type="EC" id="5.6.2.2" evidence="5"/>
<dbReference type="PANTHER" id="PTHR10848:SF0">
    <property type="entry name" value="MEIOTIC RECOMBINATION PROTEIN SPO11"/>
    <property type="match status" value="1"/>
</dbReference>
<dbReference type="GO" id="GO:0007131">
    <property type="term" value="P:reciprocal meiotic recombination"/>
    <property type="evidence" value="ECO:0000318"/>
    <property type="project" value="GO_Central"/>
</dbReference>
<name>A7RWG7_NEMVE</name>
<dbReference type="PRINTS" id="PR01551">
    <property type="entry name" value="SPO11HOMOLOG"/>
</dbReference>
<evidence type="ECO:0000256" key="4">
    <source>
        <dbReference type="ARBA" id="ARBA00006559"/>
    </source>
</evidence>
<dbReference type="GO" id="GO:0046872">
    <property type="term" value="F:metal ion binding"/>
    <property type="evidence" value="ECO:0007669"/>
    <property type="project" value="UniProtKB-KW"/>
</dbReference>
<comment type="catalytic activity">
    <reaction evidence="1 14">
        <text>ATP-dependent breakage, passage and rejoining of double-stranded DNA.</text>
        <dbReference type="EC" id="5.6.2.2"/>
    </reaction>
</comment>
<dbReference type="GO" id="GO:0000228">
    <property type="term" value="C:nuclear chromosome"/>
    <property type="evidence" value="ECO:0000318"/>
    <property type="project" value="GO_Central"/>
</dbReference>
<evidence type="ECO:0000256" key="3">
    <source>
        <dbReference type="ARBA" id="ARBA00004123"/>
    </source>
</evidence>
<organism evidence="17 18">
    <name type="scientific">Nematostella vectensis</name>
    <name type="common">Starlet sea anemone</name>
    <dbReference type="NCBI Taxonomy" id="45351"/>
    <lineage>
        <taxon>Eukaryota</taxon>
        <taxon>Metazoa</taxon>
        <taxon>Cnidaria</taxon>
        <taxon>Anthozoa</taxon>
        <taxon>Hexacorallia</taxon>
        <taxon>Actiniaria</taxon>
        <taxon>Edwardsiidae</taxon>
        <taxon>Nematostella</taxon>
    </lineage>
</organism>
<evidence type="ECO:0000256" key="5">
    <source>
        <dbReference type="ARBA" id="ARBA00012895"/>
    </source>
</evidence>
<comment type="subcellular location">
    <subcellularLocation>
        <location evidence="3">Nucleus</location>
    </subcellularLocation>
</comment>
<feature type="active site" description="O-(5'-phospho-DNA)-tyrosine intermediate" evidence="14">
    <location>
        <position position="147"/>
    </location>
</feature>
<evidence type="ECO:0000256" key="13">
    <source>
        <dbReference type="ARBA" id="ARBA00082656"/>
    </source>
</evidence>
<dbReference type="PRINTS" id="PR01550">
    <property type="entry name" value="TOP6AFAMILY"/>
</dbReference>
<sequence>MANSRLETSGEDFWLQVDALKKDLNALNRVEELHKLVNVESREAIIQLKDCTREEALKKLEKVTEELIYTICNGDAPFLSSNNRTSWKNIRFNPCVGLEMVDHKSASYLKFESINSIGKFATTIRILSICQNLLQEDRFATKRDVYYTDTVFFGNQNVVDDIVDNLSCMLEVPRHSLRILASSKGLISGHVRYREYDGTYVDCTCLTRGVAVSSHVDGIYDLYSDAKVVLVVEKEATYHRLLDDGLLEKLNPCIMITGKGYPDVNTRQMVHRLWCTLHVPVMALVDADPHGIEILSVYKYGSKALSFNVHDLTVPTIRWLGVWPSEVDRLSIPEHVRIPLTERDRSKCHALLKRPFMDSHPAWRQEIEHMLTKGYKAEMQALSTIATSFLSDTYIALKIRNGRWI</sequence>
<dbReference type="GO" id="GO:0000706">
    <property type="term" value="P:meiotic DNA double-strand break processing"/>
    <property type="evidence" value="ECO:0000318"/>
    <property type="project" value="GO_Central"/>
</dbReference>
<dbReference type="SUPFAM" id="SSF56726">
    <property type="entry name" value="DNA topoisomerase IV, alpha subunit"/>
    <property type="match status" value="1"/>
</dbReference>
<dbReference type="GO" id="GO:0005524">
    <property type="term" value="F:ATP binding"/>
    <property type="evidence" value="ECO:0007669"/>
    <property type="project" value="InterPro"/>
</dbReference>
<evidence type="ECO:0000259" key="15">
    <source>
        <dbReference type="Pfam" id="PF04406"/>
    </source>
</evidence>
<evidence type="ECO:0000256" key="8">
    <source>
        <dbReference type="ARBA" id="ARBA00022842"/>
    </source>
</evidence>